<dbReference type="PANTHER" id="PTHR12993">
    <property type="entry name" value="N-ACETYLGLUCOSAMINYL-PHOSPHATIDYLINOSITOL DE-N-ACETYLASE-RELATED"/>
    <property type="match status" value="1"/>
</dbReference>
<evidence type="ECO:0000256" key="1">
    <source>
        <dbReference type="ARBA" id="ARBA00006066"/>
    </source>
</evidence>
<dbReference type="HOGENOM" id="CLU_034979_1_0_1"/>
<dbReference type="SUPFAM" id="SSF102588">
    <property type="entry name" value="LmbE-like"/>
    <property type="match status" value="1"/>
</dbReference>
<dbReference type="Pfam" id="PF02585">
    <property type="entry name" value="PIG-L"/>
    <property type="match status" value="1"/>
</dbReference>
<dbReference type="UniPathway" id="UPA00196"/>
<dbReference type="FunCoup" id="C4V8M4">
    <property type="interactions" value="69"/>
</dbReference>
<dbReference type="InterPro" id="IPR003737">
    <property type="entry name" value="GlcNAc_PI_deacetylase-related"/>
</dbReference>
<dbReference type="GO" id="GO:0005783">
    <property type="term" value="C:endoplasmic reticulum"/>
    <property type="evidence" value="ECO:0007669"/>
    <property type="project" value="TreeGrafter"/>
</dbReference>
<feature type="signal peptide" evidence="3">
    <location>
        <begin position="1"/>
        <end position="19"/>
    </location>
</feature>
<comment type="similarity">
    <text evidence="1">Belongs to the PIGL family.</text>
</comment>
<evidence type="ECO:0000256" key="3">
    <source>
        <dbReference type="SAM" id="SignalP"/>
    </source>
</evidence>
<dbReference type="GO" id="GO:0016020">
    <property type="term" value="C:membrane"/>
    <property type="evidence" value="ECO:0007669"/>
    <property type="project" value="GOC"/>
</dbReference>
<dbReference type="InterPro" id="IPR024078">
    <property type="entry name" value="LmbE-like_dom_sf"/>
</dbReference>
<name>C4V8M4_VAIC1</name>
<dbReference type="GO" id="GO:0006506">
    <property type="term" value="P:GPI anchor biosynthetic process"/>
    <property type="evidence" value="ECO:0007669"/>
    <property type="project" value="UniProtKB-UniPathway"/>
</dbReference>
<evidence type="ECO:0000313" key="5">
    <source>
        <dbReference type="Proteomes" id="UP000009082"/>
    </source>
</evidence>
<proteinExistence type="inferred from homology"/>
<dbReference type="OrthoDB" id="440160at2759"/>
<protein>
    <recommendedName>
        <fullName evidence="2">N-acetylglucosaminylphosphatidylinositol deacetylase</fullName>
        <ecNumber evidence="2">3.5.1.89</ecNumber>
    </recommendedName>
</protein>
<dbReference type="PANTHER" id="PTHR12993:SF11">
    <property type="entry name" value="N-ACETYLGLUCOSAMINYL-PHOSPHATIDYLINOSITOL DE-N-ACETYLASE"/>
    <property type="match status" value="1"/>
</dbReference>
<dbReference type="VEuPathDB" id="MicrosporidiaDB:NCER_100856"/>
<dbReference type="Gene3D" id="3.40.50.10320">
    <property type="entry name" value="LmbE-like"/>
    <property type="match status" value="1"/>
</dbReference>
<evidence type="ECO:0000313" key="4">
    <source>
        <dbReference type="EMBL" id="EEQ82421.1"/>
    </source>
</evidence>
<keyword evidence="3" id="KW-0732">Signal</keyword>
<dbReference type="EMBL" id="ACOL01000059">
    <property type="protein sequence ID" value="EEQ82421.1"/>
    <property type="molecule type" value="Genomic_DNA"/>
</dbReference>
<dbReference type="AlphaFoldDB" id="C4V8M4"/>
<dbReference type="EC" id="3.5.1.89" evidence="2"/>
<evidence type="ECO:0000256" key="2">
    <source>
        <dbReference type="ARBA" id="ARBA00012176"/>
    </source>
</evidence>
<accession>C4V8M4</accession>
<feature type="chain" id="PRO_5002944933" description="N-acetylglucosaminylphosphatidylinositol deacetylase" evidence="3">
    <location>
        <begin position="20"/>
        <end position="218"/>
    </location>
</feature>
<dbReference type="STRING" id="578460.C4V8M4"/>
<dbReference type="Proteomes" id="UP000009082">
    <property type="component" value="Unassembled WGS sequence"/>
</dbReference>
<sequence length="218" mass="26399">MKIFFLYFFILFLLRNYKRFYITTPITTGNFLLLIAHPDDESMFFGPTLLNLKGKIRIICLSKGNTLLNYTNIRQKELEALCNNYNYNLTMYNFLDNDNWDTQKITDILFYTYLVSPFDTLITFDKNGVSNHKNHISCYKASFLFRNIFKINTMYLKSLNIFQKYILNYRCGVKEYVLKFKDYFSVVKMMSYHRSQLVWFRYLYLMFSSYTSYNTYQN</sequence>
<dbReference type="OMA" id="YVLESVN"/>
<dbReference type="KEGG" id="nce:NCER_100856"/>
<gene>
    <name evidence="4" type="ORF">NCER_100856</name>
</gene>
<dbReference type="InParanoid" id="C4V8M4"/>
<reference evidence="5" key="1">
    <citation type="journal article" date="2009" name="PLoS Pathog.">
        <title>Genomic analyses of the microsporidian Nosema ceranae, an emergent pathogen of honey bees.</title>
        <authorList>
            <person name="Cornman R.S."/>
            <person name="Chen Y.P."/>
            <person name="Schatz M.C."/>
            <person name="Street C."/>
            <person name="Zhao Y."/>
            <person name="Desany B."/>
            <person name="Egholm M."/>
            <person name="Hutchison S."/>
            <person name="Pettis J.S."/>
            <person name="Lipkin W.I."/>
            <person name="Evans J.D."/>
        </authorList>
    </citation>
    <scope>NUCLEOTIDE SEQUENCE [LARGE SCALE GENOMIC DNA]</scope>
    <source>
        <strain evidence="5">BRL01</strain>
    </source>
</reference>
<dbReference type="GO" id="GO:0000225">
    <property type="term" value="F:N-acetylglucosaminylphosphatidylinositol deacetylase activity"/>
    <property type="evidence" value="ECO:0007669"/>
    <property type="project" value="UniProtKB-EC"/>
</dbReference>
<organism evidence="5">
    <name type="scientific">Vairimorpha ceranae (strain BRL01)</name>
    <name type="common">Microsporidian parasite</name>
    <name type="synonym">Nosema ceranae</name>
    <dbReference type="NCBI Taxonomy" id="578460"/>
    <lineage>
        <taxon>Eukaryota</taxon>
        <taxon>Fungi</taxon>
        <taxon>Fungi incertae sedis</taxon>
        <taxon>Microsporidia</taxon>
        <taxon>Nosematidae</taxon>
        <taxon>Vairimorpha</taxon>
    </lineage>
</organism>